<feature type="chain" id="PRO_5034036574" evidence="4">
    <location>
        <begin position="19"/>
        <end position="444"/>
    </location>
</feature>
<dbReference type="EMBL" id="JAFIQS010000004">
    <property type="protein sequence ID" value="KAG5170115.1"/>
    <property type="molecule type" value="Genomic_DNA"/>
</dbReference>
<organism evidence="5">
    <name type="scientific">Psilocybe cubensis</name>
    <name type="common">Psychedelic mushroom</name>
    <name type="synonym">Stropharia cubensis</name>
    <dbReference type="NCBI Taxonomy" id="181762"/>
    <lineage>
        <taxon>Eukaryota</taxon>
        <taxon>Fungi</taxon>
        <taxon>Dikarya</taxon>
        <taxon>Basidiomycota</taxon>
        <taxon>Agaricomycotina</taxon>
        <taxon>Agaricomycetes</taxon>
        <taxon>Agaricomycetidae</taxon>
        <taxon>Agaricales</taxon>
        <taxon>Agaricineae</taxon>
        <taxon>Strophariaceae</taxon>
        <taxon>Psilocybe</taxon>
    </lineage>
</organism>
<keyword evidence="3" id="KW-0964">Secreted</keyword>
<evidence type="ECO:0000313" key="5">
    <source>
        <dbReference type="EMBL" id="KAG5170115.1"/>
    </source>
</evidence>
<proteinExistence type="inferred from homology"/>
<accession>A0A8H7Y2U1</accession>
<dbReference type="InterPro" id="IPR010829">
    <property type="entry name" value="Cerato-platanin"/>
</dbReference>
<comment type="similarity">
    <text evidence="2">Belongs to the cerato-platanin family.</text>
</comment>
<keyword evidence="4" id="KW-0732">Signal</keyword>
<dbReference type="Gene3D" id="2.40.40.10">
    <property type="entry name" value="RlpA-like domain"/>
    <property type="match status" value="1"/>
</dbReference>
<feature type="signal peptide" evidence="4">
    <location>
        <begin position="1"/>
        <end position="18"/>
    </location>
</feature>
<evidence type="ECO:0000256" key="2">
    <source>
        <dbReference type="ARBA" id="ARBA00010421"/>
    </source>
</evidence>
<dbReference type="GO" id="GO:0005576">
    <property type="term" value="C:extracellular region"/>
    <property type="evidence" value="ECO:0007669"/>
    <property type="project" value="UniProtKB-SubCell"/>
</dbReference>
<dbReference type="SUPFAM" id="SSF50685">
    <property type="entry name" value="Barwin-like endoglucanases"/>
    <property type="match status" value="1"/>
</dbReference>
<dbReference type="InterPro" id="IPR036908">
    <property type="entry name" value="RlpA-like_sf"/>
</dbReference>
<dbReference type="AlphaFoldDB" id="A0A8H7Y2U1"/>
<sequence length="444" mass="49894">MKFSAIFSFALLPAISYALTTSYDTSYDIASQSLATVACSDGPHGLMTKGFTTFGSLPHFPNIGGVPAIQGWNSPSCGTCWKLSYTDGSGVTRSVNILGIDVAVNNFNIGLNAMNTLTGGQAQFLGRVPITATQVASSVCGLLGPMKASGRMAKAEYIGKDGFHSRMVEKNEDIATDRYKLGDVFEKQRRFEGFLEHQKRDVPDFETMADEVSREANSESFQKEIDELKAAHAKDLEHLYDFNANEYKESIRMQYMAQDCTCQDPEAYEIERAAIADLFEAERQGLVSTWANRHEQLRHAYVTALLDLQNNKISAAQDEYRNKLTLERAFPLSIIDFHTKPEDFKYRIAVFLTSDETKKTEIKKQQQWNEEEVKNLCNLYKTDVRDHCSGRSGITFTNRTSLLSKYQKMFASDIQGILVKHKNSILSPKKSTIKRKRPAAAELW</sequence>
<dbReference type="Pfam" id="PF07249">
    <property type="entry name" value="Cerato-platanin"/>
    <property type="match status" value="1"/>
</dbReference>
<evidence type="ECO:0000256" key="3">
    <source>
        <dbReference type="ARBA" id="ARBA00022525"/>
    </source>
</evidence>
<evidence type="ECO:0000256" key="1">
    <source>
        <dbReference type="ARBA" id="ARBA00004613"/>
    </source>
</evidence>
<comment type="subcellular location">
    <subcellularLocation>
        <location evidence="1">Secreted</location>
    </subcellularLocation>
</comment>
<protein>
    <submittedName>
        <fullName evidence="5">Uncharacterized protein</fullName>
    </submittedName>
</protein>
<comment type="caution">
    <text evidence="5">The sequence shown here is derived from an EMBL/GenBank/DDBJ whole genome shotgun (WGS) entry which is preliminary data.</text>
</comment>
<evidence type="ECO:0000256" key="4">
    <source>
        <dbReference type="SAM" id="SignalP"/>
    </source>
</evidence>
<reference evidence="5" key="1">
    <citation type="submission" date="2021-02" db="EMBL/GenBank/DDBJ databases">
        <title>Psilocybe cubensis genome.</title>
        <authorList>
            <person name="Mckernan K.J."/>
            <person name="Crawford S."/>
            <person name="Trippe A."/>
            <person name="Kane L.T."/>
            <person name="Mclaughlin S."/>
        </authorList>
    </citation>
    <scope>NUCLEOTIDE SEQUENCE [LARGE SCALE GENOMIC DNA]</scope>
    <source>
        <strain evidence="5">MGC-MH-2018</strain>
    </source>
</reference>
<gene>
    <name evidence="5" type="ORF">JR316_004499</name>
</gene>
<name>A0A8H7Y2U1_PSICU</name>
<dbReference type="CDD" id="cd22778">
    <property type="entry name" value="DPBB_CEPL-like"/>
    <property type="match status" value="1"/>
</dbReference>